<sequence>LERFDEAMQVDARKKWEQAMDEEHKALMENQTWDLVKLPEGKKSITKISGCSELKRKKE</sequence>
<keyword evidence="2" id="KW-1185">Reference proteome</keyword>
<dbReference type="AlphaFoldDB" id="A0AA38F8M9"/>
<comment type="caution">
    <text evidence="1">The sequence shown here is derived from an EMBL/GenBank/DDBJ whole genome shotgun (WGS) entry which is preliminary data.</text>
</comment>
<reference evidence="1 2" key="1">
    <citation type="journal article" date="2021" name="Nat. Plants">
        <title>The Taxus genome provides insights into paclitaxel biosynthesis.</title>
        <authorList>
            <person name="Xiong X."/>
            <person name="Gou J."/>
            <person name="Liao Q."/>
            <person name="Li Y."/>
            <person name="Zhou Q."/>
            <person name="Bi G."/>
            <person name="Li C."/>
            <person name="Du R."/>
            <person name="Wang X."/>
            <person name="Sun T."/>
            <person name="Guo L."/>
            <person name="Liang H."/>
            <person name="Lu P."/>
            <person name="Wu Y."/>
            <person name="Zhang Z."/>
            <person name="Ro D.K."/>
            <person name="Shang Y."/>
            <person name="Huang S."/>
            <person name="Yan J."/>
        </authorList>
    </citation>
    <scope>NUCLEOTIDE SEQUENCE [LARGE SCALE GENOMIC DNA]</scope>
    <source>
        <strain evidence="1">Ta-2019</strain>
    </source>
</reference>
<accession>A0AA38F8M9</accession>
<feature type="non-terminal residue" evidence="1">
    <location>
        <position position="1"/>
    </location>
</feature>
<protein>
    <submittedName>
        <fullName evidence="1">Uncharacterized protein</fullName>
    </submittedName>
</protein>
<proteinExistence type="predicted"/>
<organism evidence="1 2">
    <name type="scientific">Taxus chinensis</name>
    <name type="common">Chinese yew</name>
    <name type="synonym">Taxus wallichiana var. chinensis</name>
    <dbReference type="NCBI Taxonomy" id="29808"/>
    <lineage>
        <taxon>Eukaryota</taxon>
        <taxon>Viridiplantae</taxon>
        <taxon>Streptophyta</taxon>
        <taxon>Embryophyta</taxon>
        <taxon>Tracheophyta</taxon>
        <taxon>Spermatophyta</taxon>
        <taxon>Pinopsida</taxon>
        <taxon>Pinidae</taxon>
        <taxon>Conifers II</taxon>
        <taxon>Cupressales</taxon>
        <taxon>Taxaceae</taxon>
        <taxon>Taxus</taxon>
    </lineage>
</organism>
<gene>
    <name evidence="1" type="ORF">KI387_042125</name>
</gene>
<feature type="non-terminal residue" evidence="1">
    <location>
        <position position="59"/>
    </location>
</feature>
<evidence type="ECO:0000313" key="1">
    <source>
        <dbReference type="EMBL" id="KAH9292690.1"/>
    </source>
</evidence>
<name>A0AA38F8M9_TAXCH</name>
<evidence type="ECO:0000313" key="2">
    <source>
        <dbReference type="Proteomes" id="UP000824469"/>
    </source>
</evidence>
<dbReference type="EMBL" id="JAHRHJ020002552">
    <property type="protein sequence ID" value="KAH9292690.1"/>
    <property type="molecule type" value="Genomic_DNA"/>
</dbReference>
<dbReference type="Proteomes" id="UP000824469">
    <property type="component" value="Unassembled WGS sequence"/>
</dbReference>